<dbReference type="EMBL" id="SDWY01000004">
    <property type="protein sequence ID" value="MDN6900915.1"/>
    <property type="molecule type" value="Genomic_DNA"/>
</dbReference>
<keyword evidence="4" id="KW-1185">Reference proteome</keyword>
<evidence type="ECO:0000313" key="4">
    <source>
        <dbReference type="Proteomes" id="UP000286907"/>
    </source>
</evidence>
<protein>
    <recommendedName>
        <fullName evidence="1">DUF5680 domain-containing protein</fullName>
    </recommendedName>
</protein>
<sequence length="157" mass="17992">MTSDHTQLIDFIVKAKQHTYAAEAGQAQRPLLNASQQLEYRSGDYFYRDIYFGSLFFAGQETVKFKNSVLWSMTYSGGLASANADSKLTNSVYAFLRQALLLVNKKTIYRGPKEFESGQYRFQNESTGDLSQFYGREIILLHKQKVYELHYSGGLIR</sequence>
<evidence type="ECO:0000259" key="1">
    <source>
        <dbReference type="Pfam" id="PF18931"/>
    </source>
</evidence>
<dbReference type="EMBL" id="CP029684">
    <property type="protein sequence ID" value="QAS69190.1"/>
    <property type="molecule type" value="Genomic_DNA"/>
</dbReference>
<dbReference type="Proteomes" id="UP000286907">
    <property type="component" value="Chromosome"/>
</dbReference>
<feature type="domain" description="DUF5680" evidence="1">
    <location>
        <begin position="49"/>
        <end position="156"/>
    </location>
</feature>
<name>A0AAJ1RDC2_9LACO</name>
<evidence type="ECO:0000313" key="3">
    <source>
        <dbReference type="EMBL" id="QAS69190.1"/>
    </source>
</evidence>
<gene>
    <name evidence="3" type="ORF">DLJ48_00935</name>
    <name evidence="2" type="ORF">EVC35_07950</name>
</gene>
<evidence type="ECO:0000313" key="2">
    <source>
        <dbReference type="EMBL" id="MDN6900915.1"/>
    </source>
</evidence>
<evidence type="ECO:0000313" key="5">
    <source>
        <dbReference type="Proteomes" id="UP001167919"/>
    </source>
</evidence>
<proteinExistence type="predicted"/>
<dbReference type="AlphaFoldDB" id="A0AAJ1RDC2"/>
<reference evidence="3" key="3">
    <citation type="submission" date="2020-01" db="EMBL/GenBank/DDBJ databases">
        <authorList>
            <person name="Cousin F.J."/>
            <person name="Le Guellec R."/>
            <person name="Cretenet M."/>
        </authorList>
    </citation>
    <scope>NUCLEOTIDE SEQUENCE</scope>
    <source>
        <strain evidence="3">UCMA 15228</strain>
    </source>
</reference>
<reference evidence="3 4" key="1">
    <citation type="journal article" date="2019" name="Syst. Appl. Microbiol.">
        <title>Oenococcus sicerae sp. nov., isolated from French cider.</title>
        <authorList>
            <person name="Cousin F.J."/>
            <person name="Le Guellec R."/>
            <person name="Chagnot C."/>
            <person name="Goux D."/>
            <person name="Dalmasso M."/>
            <person name="Laplace J.M."/>
            <person name="Cretenet M."/>
        </authorList>
    </citation>
    <scope>NUCLEOTIDE SEQUENCE [LARGE SCALE GENOMIC DNA]</scope>
    <source>
        <strain evidence="3 4">UCMA 15228</strain>
    </source>
</reference>
<dbReference type="InterPro" id="IPR043735">
    <property type="entry name" value="DUF5680"/>
</dbReference>
<dbReference type="Pfam" id="PF18931">
    <property type="entry name" value="DUF5680"/>
    <property type="match status" value="1"/>
</dbReference>
<dbReference type="RefSeq" id="WP_128685084.1">
    <property type="nucleotide sequence ID" value="NZ_CP029684.2"/>
</dbReference>
<accession>A0AAJ1RDC2</accession>
<organism evidence="2 5">
    <name type="scientific">Oenococcus sicerae</name>
    <dbReference type="NCBI Taxonomy" id="2203724"/>
    <lineage>
        <taxon>Bacteria</taxon>
        <taxon>Bacillati</taxon>
        <taxon>Bacillota</taxon>
        <taxon>Bacilli</taxon>
        <taxon>Lactobacillales</taxon>
        <taxon>Lactobacillaceae</taxon>
        <taxon>Oenococcus</taxon>
    </lineage>
</organism>
<dbReference type="Proteomes" id="UP001167919">
    <property type="component" value="Unassembled WGS sequence"/>
</dbReference>
<reference evidence="2" key="2">
    <citation type="submission" date="2019-01" db="EMBL/GenBank/DDBJ databases">
        <title>Oenococcus sicerae UCMA17102.</title>
        <authorList>
            <person name="Cousin F.J."/>
            <person name="Le Guellec R."/>
            <person name="Cretenet M."/>
        </authorList>
    </citation>
    <scope>NUCLEOTIDE SEQUENCE</scope>
    <source>
        <strain evidence="2">UCMA17102</strain>
    </source>
</reference>